<dbReference type="GO" id="GO:0006508">
    <property type="term" value="P:proteolysis"/>
    <property type="evidence" value="ECO:0007669"/>
    <property type="project" value="UniProtKB-KW"/>
</dbReference>
<evidence type="ECO:0000256" key="2">
    <source>
        <dbReference type="ARBA" id="ARBA00004496"/>
    </source>
</evidence>
<evidence type="ECO:0000256" key="4">
    <source>
        <dbReference type="ARBA" id="ARBA00014880"/>
    </source>
</evidence>
<evidence type="ECO:0000256" key="8">
    <source>
        <dbReference type="ARBA" id="ARBA00022790"/>
    </source>
</evidence>
<keyword evidence="9" id="KW-0378">Hydrolase</keyword>
<evidence type="ECO:0000313" key="16">
    <source>
        <dbReference type="Proteomes" id="UP000515908"/>
    </source>
</evidence>
<dbReference type="Gene3D" id="3.40.140.10">
    <property type="entry name" value="Cytidine Deaminase, domain 2"/>
    <property type="match status" value="1"/>
</dbReference>
<keyword evidence="10" id="KW-0862">Zinc</keyword>
<dbReference type="GO" id="GO:0046872">
    <property type="term" value="F:metal ion binding"/>
    <property type="evidence" value="ECO:0007669"/>
    <property type="project" value="UniProtKB-KW"/>
</dbReference>
<dbReference type="SMART" id="SM00232">
    <property type="entry name" value="JAB_MPN"/>
    <property type="match status" value="1"/>
</dbReference>
<protein>
    <recommendedName>
        <fullName evidence="4">COP9 signalosome complex subunit 5</fullName>
    </recommendedName>
</protein>
<evidence type="ECO:0000256" key="10">
    <source>
        <dbReference type="ARBA" id="ARBA00022833"/>
    </source>
</evidence>
<dbReference type="GO" id="GO:0008180">
    <property type="term" value="C:COP9 signalosome"/>
    <property type="evidence" value="ECO:0007669"/>
    <property type="project" value="UniProtKB-KW"/>
</dbReference>
<keyword evidence="6 15" id="KW-0645">Protease</keyword>
<evidence type="ECO:0000256" key="7">
    <source>
        <dbReference type="ARBA" id="ARBA00022723"/>
    </source>
</evidence>
<evidence type="ECO:0000256" key="11">
    <source>
        <dbReference type="ARBA" id="ARBA00023049"/>
    </source>
</evidence>
<comment type="similarity">
    <text evidence="3">Belongs to the peptidase M67A family. CSN5 subfamily.</text>
</comment>
<dbReference type="PROSITE" id="PS50249">
    <property type="entry name" value="MPN"/>
    <property type="match status" value="1"/>
</dbReference>
<evidence type="ECO:0000256" key="6">
    <source>
        <dbReference type="ARBA" id="ARBA00022670"/>
    </source>
</evidence>
<evidence type="ECO:0000256" key="12">
    <source>
        <dbReference type="ARBA" id="ARBA00023242"/>
    </source>
</evidence>
<evidence type="ECO:0000259" key="14">
    <source>
        <dbReference type="PROSITE" id="PS50249"/>
    </source>
</evidence>
<keyword evidence="5" id="KW-0963">Cytoplasm</keyword>
<reference evidence="15 16" key="1">
    <citation type="submission" date="2020-08" db="EMBL/GenBank/DDBJ databases">
        <authorList>
            <person name="Newling K."/>
            <person name="Davey J."/>
            <person name="Forrester S."/>
        </authorList>
    </citation>
    <scope>NUCLEOTIDE SEQUENCE [LARGE SCALE GENOMIC DNA]</scope>
    <source>
        <strain evidence="16">Crithidia deanei Carvalho (ATCC PRA-265)</strain>
    </source>
</reference>
<evidence type="ECO:0000256" key="13">
    <source>
        <dbReference type="SAM" id="MobiDB-lite"/>
    </source>
</evidence>
<evidence type="ECO:0000256" key="5">
    <source>
        <dbReference type="ARBA" id="ARBA00022490"/>
    </source>
</evidence>
<dbReference type="OrthoDB" id="605656at2759"/>
<dbReference type="InterPro" id="IPR037518">
    <property type="entry name" value="MPN"/>
</dbReference>
<keyword evidence="11" id="KW-0482">Metalloprotease</keyword>
<keyword evidence="16" id="KW-1185">Reference proteome</keyword>
<keyword evidence="7" id="KW-0479">Metal-binding</keyword>
<keyword evidence="8" id="KW-0736">Signalosome</keyword>
<keyword evidence="12" id="KW-0539">Nucleus</keyword>
<dbReference type="InterPro" id="IPR000555">
    <property type="entry name" value="JAMM/MPN+_dom"/>
</dbReference>
<dbReference type="VEuPathDB" id="TriTrypDB:ADEAN_000014000"/>
<dbReference type="PANTHER" id="PTHR10410">
    <property type="entry name" value="EUKARYOTIC TRANSLATION INITIATION FACTOR 3 -RELATED"/>
    <property type="match status" value="1"/>
</dbReference>
<sequence>MSLLKKVQVAKEQPKTGTSDKVEPSSQAKEAWLLQNNIKEFTSDCFFAPDVKHMREKREQKPWKEEMKYFTEVKVTALAALKMFIHTKTGSPDRLKGRADWYEVMGLMTGHFYNNTLIVTDSFSLPVEASEVECSMDDRSLIYQATYLNYHRNLGKPDAGCIGWYHSHPGYTCFLSGIDVNTQREGQAFRDPWLSIVVDPVRTIATGQLDFKAFRTFPTNEMKRGNERPETVPDMPSKRIKEFGMYANCYYELPITIVRSAADEVQLDALFHQYWSVAFTANPLLANRNFNTGQLELTAHLTKQAYQTNRRGKRQSNKDNFPTPIHLSNREEETYTREGNVVTTDDVYACGGSFSPLYRDAVVARINKSETDDAGQEYKSGEEGSGLSYVKRAQLAGDAVCSEIQSSTVQLEVKQSIFSMGKC</sequence>
<comment type="subcellular location">
    <subcellularLocation>
        <location evidence="2">Cytoplasm</location>
    </subcellularLocation>
    <subcellularLocation>
        <location evidence="1">Nucleus</location>
    </subcellularLocation>
</comment>
<evidence type="ECO:0000313" key="15">
    <source>
        <dbReference type="EMBL" id="CAD2212728.1"/>
    </source>
</evidence>
<evidence type="ECO:0000256" key="9">
    <source>
        <dbReference type="ARBA" id="ARBA00022801"/>
    </source>
</evidence>
<dbReference type="Proteomes" id="UP000515908">
    <property type="component" value="Chromosome 01"/>
</dbReference>
<evidence type="ECO:0000256" key="1">
    <source>
        <dbReference type="ARBA" id="ARBA00004123"/>
    </source>
</evidence>
<organism evidence="15 16">
    <name type="scientific">Angomonas deanei</name>
    <dbReference type="NCBI Taxonomy" id="59799"/>
    <lineage>
        <taxon>Eukaryota</taxon>
        <taxon>Discoba</taxon>
        <taxon>Euglenozoa</taxon>
        <taxon>Kinetoplastea</taxon>
        <taxon>Metakinetoplastina</taxon>
        <taxon>Trypanosomatida</taxon>
        <taxon>Trypanosomatidae</taxon>
        <taxon>Strigomonadinae</taxon>
        <taxon>Angomonas</taxon>
    </lineage>
</organism>
<dbReference type="CDD" id="cd08069">
    <property type="entry name" value="MPN_RPN11_CSN5"/>
    <property type="match status" value="1"/>
</dbReference>
<feature type="compositionally biased region" description="Basic and acidic residues" evidence="13">
    <location>
        <begin position="12"/>
        <end position="23"/>
    </location>
</feature>
<name>A0A7G2BYZ4_9TRYP</name>
<feature type="region of interest" description="Disordered" evidence="13">
    <location>
        <begin position="1"/>
        <end position="26"/>
    </location>
</feature>
<dbReference type="GO" id="GO:0005737">
    <property type="term" value="C:cytoplasm"/>
    <property type="evidence" value="ECO:0007669"/>
    <property type="project" value="UniProtKB-SubCell"/>
</dbReference>
<dbReference type="SUPFAM" id="SSF102712">
    <property type="entry name" value="JAB1/MPN domain"/>
    <property type="match status" value="1"/>
</dbReference>
<dbReference type="GO" id="GO:0008237">
    <property type="term" value="F:metallopeptidase activity"/>
    <property type="evidence" value="ECO:0007669"/>
    <property type="project" value="UniProtKB-KW"/>
</dbReference>
<dbReference type="FunFam" id="3.40.140.10:FF:000203">
    <property type="entry name" value="COP9 signalosome complex subunit 5"/>
    <property type="match status" value="1"/>
</dbReference>
<feature type="domain" description="MPN" evidence="14">
    <location>
        <begin position="73"/>
        <end position="220"/>
    </location>
</feature>
<dbReference type="AlphaFoldDB" id="A0A7G2BYZ4"/>
<dbReference type="EMBL" id="LR877145">
    <property type="protein sequence ID" value="CAD2212728.1"/>
    <property type="molecule type" value="Genomic_DNA"/>
</dbReference>
<accession>A0A7G2BYZ4</accession>
<proteinExistence type="inferred from homology"/>
<gene>
    <name evidence="15" type="ORF">ADEAN_000014000</name>
</gene>
<evidence type="ECO:0000256" key="3">
    <source>
        <dbReference type="ARBA" id="ARBA00006008"/>
    </source>
</evidence>
<dbReference type="InterPro" id="IPR050242">
    <property type="entry name" value="JAMM_MPN+_peptidase_M67A"/>
</dbReference>
<dbReference type="Pfam" id="PF01398">
    <property type="entry name" value="JAB"/>
    <property type="match status" value="1"/>
</dbReference>